<sequence>MARALEESRVGRPDNVVAGAEWAILSVCDGYKPAQALASALDVAFRTMDRPLHQQLKSGSGSGREPGSASRLQLRDFAVRLVDPKGARPPMTVHLDARFTPETMLRGWAPPPPAPPPMALSTRRSETLACKTPLHRVTVPRQPRLRRHRGAHLGETLDRPSPPPPRRLLPNKPERSTPAGGALSAELPCRTKPTCLYNIKIADR</sequence>
<organism evidence="1 2">
    <name type="scientific">Purpureocillium lilacinum</name>
    <name type="common">Paecilomyces lilacinus</name>
    <dbReference type="NCBI Taxonomy" id="33203"/>
    <lineage>
        <taxon>Eukaryota</taxon>
        <taxon>Fungi</taxon>
        <taxon>Dikarya</taxon>
        <taxon>Ascomycota</taxon>
        <taxon>Pezizomycotina</taxon>
        <taxon>Sordariomycetes</taxon>
        <taxon>Hypocreomycetidae</taxon>
        <taxon>Hypocreales</taxon>
        <taxon>Ophiocordycipitaceae</taxon>
        <taxon>Purpureocillium</taxon>
    </lineage>
</organism>
<evidence type="ECO:0000313" key="2">
    <source>
        <dbReference type="Proteomes" id="UP001638806"/>
    </source>
</evidence>
<comment type="caution">
    <text evidence="1">The sequence shown here is derived from an EMBL/GenBank/DDBJ whole genome shotgun (WGS) entry which is preliminary data.</text>
</comment>
<accession>A0ACC4E0E7</accession>
<dbReference type="EMBL" id="JBGNUJ010000004">
    <property type="protein sequence ID" value="KAL3960998.1"/>
    <property type="molecule type" value="Genomic_DNA"/>
</dbReference>
<protein>
    <submittedName>
        <fullName evidence="1">Uncharacterized protein</fullName>
    </submittedName>
</protein>
<dbReference type="Proteomes" id="UP001638806">
    <property type="component" value="Unassembled WGS sequence"/>
</dbReference>
<keyword evidence="2" id="KW-1185">Reference proteome</keyword>
<gene>
    <name evidence="1" type="ORF">ACCO45_006115</name>
</gene>
<proteinExistence type="predicted"/>
<name>A0ACC4E0E7_PURLI</name>
<evidence type="ECO:0000313" key="1">
    <source>
        <dbReference type="EMBL" id="KAL3960998.1"/>
    </source>
</evidence>
<reference evidence="1" key="1">
    <citation type="submission" date="2024-12" db="EMBL/GenBank/DDBJ databases">
        <title>Comparative genomics and development of molecular markers within Purpureocillium lilacinum and among Purpureocillium species.</title>
        <authorList>
            <person name="Yeh Z.-Y."/>
            <person name="Ni N.-T."/>
            <person name="Lo P.-H."/>
            <person name="Mushyakhwo K."/>
            <person name="Lin C.-F."/>
            <person name="Nai Y.-S."/>
        </authorList>
    </citation>
    <scope>NUCLEOTIDE SEQUENCE</scope>
    <source>
        <strain evidence="1">NCHU-NPUST-175</strain>
    </source>
</reference>